<sequence>MNSQYQHYVPQLILRKFSDYIEPKDSAYATKKKLDSARSRAKNKARVKVLTWNEDFSTDRLESRLCGRTFGVKNMYAPEIELAFSTLEQQVSKVIKAVEHDFVGNKTSTILSRSQKDLLRKFLFIMAYRNCTFSKRFDCTMDEYRLNDREKLLQYVRLKGFSTLKEVWLSNIRAFIDVDMEKNGWPDWLQQNAYPDDALWFWKNMTQFFLCFCTPQLASEEFLLTQNAYGTYTIINIEIQGPSGGPFVVRESASQKTHHELPNSATIFCKYKHLGTGKFLFIRHIRI</sequence>
<dbReference type="InterPro" id="IPR025332">
    <property type="entry name" value="DUF4238"/>
</dbReference>
<name>A0AAN7STF0_9EURO</name>
<reference evidence="1 2" key="1">
    <citation type="submission" date="2023-08" db="EMBL/GenBank/DDBJ databases">
        <title>Black Yeasts Isolated from many extreme environments.</title>
        <authorList>
            <person name="Coleine C."/>
            <person name="Stajich J.E."/>
            <person name="Selbmann L."/>
        </authorList>
    </citation>
    <scope>NUCLEOTIDE SEQUENCE [LARGE SCALE GENOMIC DNA]</scope>
    <source>
        <strain evidence="1 2">CCFEE 5910</strain>
    </source>
</reference>
<protein>
    <submittedName>
        <fullName evidence="1">Uncharacterized protein</fullName>
    </submittedName>
</protein>
<evidence type="ECO:0000313" key="2">
    <source>
        <dbReference type="Proteomes" id="UP001309876"/>
    </source>
</evidence>
<accession>A0AAN7STF0</accession>
<keyword evidence="2" id="KW-1185">Reference proteome</keyword>
<gene>
    <name evidence="1" type="ORF">LTR05_008327</name>
</gene>
<dbReference type="Pfam" id="PF14022">
    <property type="entry name" value="DUF4238"/>
    <property type="match status" value="1"/>
</dbReference>
<dbReference type="AlphaFoldDB" id="A0AAN7STF0"/>
<dbReference type="EMBL" id="JAVRRJ010000011">
    <property type="protein sequence ID" value="KAK5081010.1"/>
    <property type="molecule type" value="Genomic_DNA"/>
</dbReference>
<organism evidence="1 2">
    <name type="scientific">Lithohypha guttulata</name>
    <dbReference type="NCBI Taxonomy" id="1690604"/>
    <lineage>
        <taxon>Eukaryota</taxon>
        <taxon>Fungi</taxon>
        <taxon>Dikarya</taxon>
        <taxon>Ascomycota</taxon>
        <taxon>Pezizomycotina</taxon>
        <taxon>Eurotiomycetes</taxon>
        <taxon>Chaetothyriomycetidae</taxon>
        <taxon>Chaetothyriales</taxon>
        <taxon>Trichomeriaceae</taxon>
        <taxon>Lithohypha</taxon>
    </lineage>
</organism>
<comment type="caution">
    <text evidence="1">The sequence shown here is derived from an EMBL/GenBank/DDBJ whole genome shotgun (WGS) entry which is preliminary data.</text>
</comment>
<proteinExistence type="predicted"/>
<evidence type="ECO:0000313" key="1">
    <source>
        <dbReference type="EMBL" id="KAK5081010.1"/>
    </source>
</evidence>
<dbReference type="Proteomes" id="UP001309876">
    <property type="component" value="Unassembled WGS sequence"/>
</dbReference>